<keyword evidence="3" id="KW-1185">Reference proteome</keyword>
<evidence type="ECO:0000313" key="2">
    <source>
        <dbReference type="EnsemblPlants" id="ONIVA01G22700.1"/>
    </source>
</evidence>
<sequence>MAPATYNPPASAGSPDSKTATARGGGACPCPDADFAYILAHNSRLDRIFFKKSYVNRNSSISISMSIWVGKGRGEKNHHLLKKFLVSLNE</sequence>
<evidence type="ECO:0000256" key="1">
    <source>
        <dbReference type="SAM" id="MobiDB-lite"/>
    </source>
</evidence>
<name>A0A0E0FNC9_ORYNI</name>
<reference evidence="2" key="1">
    <citation type="submission" date="2015-04" db="UniProtKB">
        <authorList>
            <consortium name="EnsemblPlants"/>
        </authorList>
    </citation>
    <scope>IDENTIFICATION</scope>
    <source>
        <strain evidence="2">SL10</strain>
    </source>
</reference>
<dbReference type="Proteomes" id="UP000006591">
    <property type="component" value="Chromosome 1"/>
</dbReference>
<dbReference type="AlphaFoldDB" id="A0A0E0FNC9"/>
<organism evidence="2">
    <name type="scientific">Oryza nivara</name>
    <name type="common">Indian wild rice</name>
    <name type="synonym">Oryza sativa f. spontanea</name>
    <dbReference type="NCBI Taxonomy" id="4536"/>
    <lineage>
        <taxon>Eukaryota</taxon>
        <taxon>Viridiplantae</taxon>
        <taxon>Streptophyta</taxon>
        <taxon>Embryophyta</taxon>
        <taxon>Tracheophyta</taxon>
        <taxon>Spermatophyta</taxon>
        <taxon>Magnoliopsida</taxon>
        <taxon>Liliopsida</taxon>
        <taxon>Poales</taxon>
        <taxon>Poaceae</taxon>
        <taxon>BOP clade</taxon>
        <taxon>Oryzoideae</taxon>
        <taxon>Oryzeae</taxon>
        <taxon>Oryzinae</taxon>
        <taxon>Oryza</taxon>
    </lineage>
</organism>
<protein>
    <submittedName>
        <fullName evidence="2">Uncharacterized protein</fullName>
    </submittedName>
</protein>
<dbReference type="Gramene" id="ONIVA01G22700.1">
    <property type="protein sequence ID" value="ONIVA01G22700.1"/>
    <property type="gene ID" value="ONIVA01G22700"/>
</dbReference>
<proteinExistence type="predicted"/>
<dbReference type="EnsemblPlants" id="ONIVA01G22700.1">
    <property type="protein sequence ID" value="ONIVA01G22700.1"/>
    <property type="gene ID" value="ONIVA01G22700"/>
</dbReference>
<dbReference type="HOGENOM" id="CLU_2444601_0_0_1"/>
<evidence type="ECO:0000313" key="3">
    <source>
        <dbReference type="Proteomes" id="UP000006591"/>
    </source>
</evidence>
<accession>A0A0E0FNC9</accession>
<reference evidence="2" key="2">
    <citation type="submission" date="2018-04" db="EMBL/GenBank/DDBJ databases">
        <title>OnivRS2 (Oryza nivara Reference Sequence Version 2).</title>
        <authorList>
            <person name="Zhang J."/>
            <person name="Kudrna D."/>
            <person name="Lee S."/>
            <person name="Talag J."/>
            <person name="Rajasekar S."/>
            <person name="Welchert J."/>
            <person name="Hsing Y.-I."/>
            <person name="Wing R.A."/>
        </authorList>
    </citation>
    <scope>NUCLEOTIDE SEQUENCE [LARGE SCALE GENOMIC DNA]</scope>
</reference>
<feature type="region of interest" description="Disordered" evidence="1">
    <location>
        <begin position="1"/>
        <end position="26"/>
    </location>
</feature>